<dbReference type="PANTHER" id="PTHR23065:SF61">
    <property type="entry name" value="PROLINE-SERINE-THREONINE PHOSPHATASE-INTERACTING PROTEIN 2-LIKE"/>
    <property type="match status" value="1"/>
</dbReference>
<gene>
    <name evidence="3" type="ORF">LSH36_32g23014</name>
</gene>
<comment type="caution">
    <text evidence="3">The sequence shown here is derived from an EMBL/GenBank/DDBJ whole genome shotgun (WGS) entry which is preliminary data.</text>
</comment>
<dbReference type="InterPro" id="IPR031160">
    <property type="entry name" value="F_BAR_dom"/>
</dbReference>
<feature type="domain" description="F-BAR" evidence="2">
    <location>
        <begin position="1"/>
        <end position="91"/>
    </location>
</feature>
<evidence type="ECO:0000259" key="2">
    <source>
        <dbReference type="PROSITE" id="PS51741"/>
    </source>
</evidence>
<dbReference type="EMBL" id="JAODUP010000032">
    <property type="protein sequence ID" value="KAK2167135.1"/>
    <property type="molecule type" value="Genomic_DNA"/>
</dbReference>
<dbReference type="Gene3D" id="1.20.1270.60">
    <property type="entry name" value="Arfaptin homology (AH) domain/BAR domain"/>
    <property type="match status" value="1"/>
</dbReference>
<dbReference type="Proteomes" id="UP001208570">
    <property type="component" value="Unassembled WGS sequence"/>
</dbReference>
<dbReference type="GO" id="GO:0005737">
    <property type="term" value="C:cytoplasm"/>
    <property type="evidence" value="ECO:0007669"/>
    <property type="project" value="TreeGrafter"/>
</dbReference>
<keyword evidence="4" id="KW-1185">Reference proteome</keyword>
<sequence length="125" mass="14988">MVKEEKLKQETAKADETYQNMIKTLDEVKKTWEKDITKFFKLAQRLEMERLQYLHNEIWITTNFISQTCVDDDNHCENIRKSLEQCDFDADINLFIKSMSTGTEKPAPLRYVPDHYKLMDKDRFT</sequence>
<name>A0AAD9K9T7_9ANNE</name>
<dbReference type="PROSITE" id="PS51741">
    <property type="entry name" value="F_BAR"/>
    <property type="match status" value="1"/>
</dbReference>
<protein>
    <recommendedName>
        <fullName evidence="2">F-BAR domain-containing protein</fullName>
    </recommendedName>
</protein>
<organism evidence="3 4">
    <name type="scientific">Paralvinella palmiformis</name>
    <dbReference type="NCBI Taxonomy" id="53620"/>
    <lineage>
        <taxon>Eukaryota</taxon>
        <taxon>Metazoa</taxon>
        <taxon>Spiralia</taxon>
        <taxon>Lophotrochozoa</taxon>
        <taxon>Annelida</taxon>
        <taxon>Polychaeta</taxon>
        <taxon>Sedentaria</taxon>
        <taxon>Canalipalpata</taxon>
        <taxon>Terebellida</taxon>
        <taxon>Terebelliformia</taxon>
        <taxon>Alvinellidae</taxon>
        <taxon>Paralvinella</taxon>
    </lineage>
</organism>
<dbReference type="GO" id="GO:0005884">
    <property type="term" value="C:actin filament"/>
    <property type="evidence" value="ECO:0007669"/>
    <property type="project" value="TreeGrafter"/>
</dbReference>
<dbReference type="GO" id="GO:0051015">
    <property type="term" value="F:actin filament binding"/>
    <property type="evidence" value="ECO:0007669"/>
    <property type="project" value="TreeGrafter"/>
</dbReference>
<dbReference type="GO" id="GO:0030041">
    <property type="term" value="P:actin filament polymerization"/>
    <property type="evidence" value="ECO:0007669"/>
    <property type="project" value="TreeGrafter"/>
</dbReference>
<dbReference type="SUPFAM" id="SSF103657">
    <property type="entry name" value="BAR/IMD domain-like"/>
    <property type="match status" value="1"/>
</dbReference>
<proteinExistence type="predicted"/>
<accession>A0AAD9K9T7</accession>
<dbReference type="GO" id="GO:0005886">
    <property type="term" value="C:plasma membrane"/>
    <property type="evidence" value="ECO:0007669"/>
    <property type="project" value="TreeGrafter"/>
</dbReference>
<reference evidence="3" key="1">
    <citation type="journal article" date="2023" name="Mol. Biol. Evol.">
        <title>Third-Generation Sequencing Reveals the Adaptive Role of the Epigenome in Three Deep-Sea Polychaetes.</title>
        <authorList>
            <person name="Perez M."/>
            <person name="Aroh O."/>
            <person name="Sun Y."/>
            <person name="Lan Y."/>
            <person name="Juniper S.K."/>
            <person name="Young C.R."/>
            <person name="Angers B."/>
            <person name="Qian P.Y."/>
        </authorList>
    </citation>
    <scope>NUCLEOTIDE SEQUENCE</scope>
    <source>
        <strain evidence="3">P08H-3</strain>
    </source>
</reference>
<dbReference type="InterPro" id="IPR027267">
    <property type="entry name" value="AH/BAR_dom_sf"/>
</dbReference>
<evidence type="ECO:0000256" key="1">
    <source>
        <dbReference type="PROSITE-ProRule" id="PRU01077"/>
    </source>
</evidence>
<dbReference type="AlphaFoldDB" id="A0AAD9K9T7"/>
<evidence type="ECO:0000313" key="4">
    <source>
        <dbReference type="Proteomes" id="UP001208570"/>
    </source>
</evidence>
<evidence type="ECO:0000313" key="3">
    <source>
        <dbReference type="EMBL" id="KAK2167135.1"/>
    </source>
</evidence>
<dbReference type="PANTHER" id="PTHR23065">
    <property type="entry name" value="PROLINE-SERINE-THREONINE PHOSPHATASE INTERACTING PROTEIN 1"/>
    <property type="match status" value="1"/>
</dbReference>
<keyword evidence="1" id="KW-0175">Coiled coil</keyword>